<reference evidence="1 2" key="1">
    <citation type="submission" date="2021-06" db="EMBL/GenBank/DDBJ databases">
        <title>A haploid diamondback moth (Plutella xylostella L.) genome assembly resolves 31 chromosomes and identifies a diamide resistance mutation.</title>
        <authorList>
            <person name="Ward C.M."/>
            <person name="Perry K.D."/>
            <person name="Baker G."/>
            <person name="Powis K."/>
            <person name="Heckel D.G."/>
            <person name="Baxter S.W."/>
        </authorList>
    </citation>
    <scope>NUCLEOTIDE SEQUENCE [LARGE SCALE GENOMIC DNA]</scope>
    <source>
        <strain evidence="1 2">LV</strain>
        <tissue evidence="1">Single pupa</tissue>
    </source>
</reference>
<name>A0ABQ7R3S5_PLUXY</name>
<evidence type="ECO:0000313" key="1">
    <source>
        <dbReference type="EMBL" id="KAG7311913.1"/>
    </source>
</evidence>
<keyword evidence="2" id="KW-1185">Reference proteome</keyword>
<dbReference type="Proteomes" id="UP000823941">
    <property type="component" value="Chromosome 4"/>
</dbReference>
<comment type="caution">
    <text evidence="1">The sequence shown here is derived from an EMBL/GenBank/DDBJ whole genome shotgun (WGS) entry which is preliminary data.</text>
</comment>
<accession>A0ABQ7R3S5</accession>
<dbReference type="EMBL" id="JAHIBW010000004">
    <property type="protein sequence ID" value="KAG7311913.1"/>
    <property type="molecule type" value="Genomic_DNA"/>
</dbReference>
<proteinExistence type="predicted"/>
<organism evidence="1 2">
    <name type="scientific">Plutella xylostella</name>
    <name type="common">Diamondback moth</name>
    <name type="synonym">Plutella maculipennis</name>
    <dbReference type="NCBI Taxonomy" id="51655"/>
    <lineage>
        <taxon>Eukaryota</taxon>
        <taxon>Metazoa</taxon>
        <taxon>Ecdysozoa</taxon>
        <taxon>Arthropoda</taxon>
        <taxon>Hexapoda</taxon>
        <taxon>Insecta</taxon>
        <taxon>Pterygota</taxon>
        <taxon>Neoptera</taxon>
        <taxon>Endopterygota</taxon>
        <taxon>Lepidoptera</taxon>
        <taxon>Glossata</taxon>
        <taxon>Ditrysia</taxon>
        <taxon>Yponomeutoidea</taxon>
        <taxon>Plutellidae</taxon>
        <taxon>Plutella</taxon>
    </lineage>
</organism>
<protein>
    <submittedName>
        <fullName evidence="1">Uncharacterized protein</fullName>
    </submittedName>
</protein>
<evidence type="ECO:0000313" key="2">
    <source>
        <dbReference type="Proteomes" id="UP000823941"/>
    </source>
</evidence>
<gene>
    <name evidence="1" type="ORF">JYU34_003000</name>
</gene>
<sequence>MLLQPNSGLNHSCSSIEAPKLPYYFPPSSLAPAAAAAAAGDPPQWSTLYHCAGTQRMYRV</sequence>